<comment type="caution">
    <text evidence="3">The sequence shown here is derived from an EMBL/GenBank/DDBJ whole genome shotgun (WGS) entry which is preliminary data.</text>
</comment>
<dbReference type="Proteomes" id="UP000823749">
    <property type="component" value="Chromosome 11"/>
</dbReference>
<dbReference type="AlphaFoldDB" id="A0AAV6ICG9"/>
<reference evidence="3" key="1">
    <citation type="submission" date="2020-08" db="EMBL/GenBank/DDBJ databases">
        <title>Plant Genome Project.</title>
        <authorList>
            <person name="Zhang R.-G."/>
        </authorList>
    </citation>
    <scope>NUCLEOTIDE SEQUENCE</scope>
    <source>
        <strain evidence="3">WSP0</strain>
        <tissue evidence="3">Leaf</tissue>
    </source>
</reference>
<keyword evidence="2" id="KW-0472">Membrane</keyword>
<feature type="compositionally biased region" description="Gly residues" evidence="1">
    <location>
        <begin position="50"/>
        <end position="60"/>
    </location>
</feature>
<evidence type="ECO:0000256" key="2">
    <source>
        <dbReference type="SAM" id="Phobius"/>
    </source>
</evidence>
<evidence type="ECO:0000256" key="1">
    <source>
        <dbReference type="SAM" id="MobiDB-lite"/>
    </source>
</evidence>
<keyword evidence="4" id="KW-1185">Reference proteome</keyword>
<feature type="compositionally biased region" description="Basic and acidic residues" evidence="1">
    <location>
        <begin position="186"/>
        <end position="200"/>
    </location>
</feature>
<keyword evidence="2" id="KW-1133">Transmembrane helix</keyword>
<name>A0AAV6ICG9_9ERIC</name>
<feature type="region of interest" description="Disordered" evidence="1">
    <location>
        <begin position="113"/>
        <end position="207"/>
    </location>
</feature>
<sequence length="207" mass="22761">MWWWRRHGGGGGGGGDDGGVVVVVIVVAVMVAAALWWWWWRRDDDSDGSAGCGGGSGGVRGTMTKIENDKNRVRVRKQKSGSQNRKVRQRKDAMKKSLVGSISSLFNAKKQKSLLSSQVEEESDEEFGEDDVNDNLRDKDVNEEASGANTGDVHEEPMSEDVDVANEESREGHNEGPTPMNENVGNEEHESMLDLEKDVDVNYDPGL</sequence>
<feature type="compositionally biased region" description="Acidic residues" evidence="1">
    <location>
        <begin position="119"/>
        <end position="133"/>
    </location>
</feature>
<proteinExistence type="predicted"/>
<accession>A0AAV6ICG9</accession>
<keyword evidence="2" id="KW-0812">Transmembrane</keyword>
<feature type="transmembrane region" description="Helical" evidence="2">
    <location>
        <begin position="20"/>
        <end position="39"/>
    </location>
</feature>
<dbReference type="EMBL" id="JACTNZ010000011">
    <property type="protein sequence ID" value="KAG5526406.1"/>
    <property type="molecule type" value="Genomic_DNA"/>
</dbReference>
<evidence type="ECO:0000313" key="3">
    <source>
        <dbReference type="EMBL" id="KAG5526406.1"/>
    </source>
</evidence>
<feature type="compositionally biased region" description="Basic residues" evidence="1">
    <location>
        <begin position="73"/>
        <end position="89"/>
    </location>
</feature>
<protein>
    <submittedName>
        <fullName evidence="3">Uncharacterized protein</fullName>
    </submittedName>
</protein>
<organism evidence="3 4">
    <name type="scientific">Rhododendron griersonianum</name>
    <dbReference type="NCBI Taxonomy" id="479676"/>
    <lineage>
        <taxon>Eukaryota</taxon>
        <taxon>Viridiplantae</taxon>
        <taxon>Streptophyta</taxon>
        <taxon>Embryophyta</taxon>
        <taxon>Tracheophyta</taxon>
        <taxon>Spermatophyta</taxon>
        <taxon>Magnoliopsida</taxon>
        <taxon>eudicotyledons</taxon>
        <taxon>Gunneridae</taxon>
        <taxon>Pentapetalae</taxon>
        <taxon>asterids</taxon>
        <taxon>Ericales</taxon>
        <taxon>Ericaceae</taxon>
        <taxon>Ericoideae</taxon>
        <taxon>Rhodoreae</taxon>
        <taxon>Rhododendron</taxon>
    </lineage>
</organism>
<evidence type="ECO:0000313" key="4">
    <source>
        <dbReference type="Proteomes" id="UP000823749"/>
    </source>
</evidence>
<gene>
    <name evidence="3" type="ORF">RHGRI_032625</name>
</gene>
<feature type="region of interest" description="Disordered" evidence="1">
    <location>
        <begin position="49"/>
        <end position="94"/>
    </location>
</feature>